<dbReference type="EMBL" id="MU276286">
    <property type="protein sequence ID" value="KAI0039584.1"/>
    <property type="molecule type" value="Genomic_DNA"/>
</dbReference>
<evidence type="ECO:0000313" key="2">
    <source>
        <dbReference type="Proteomes" id="UP000814033"/>
    </source>
</evidence>
<sequence>MALTFVLATPGLYTIRMPGLEAAWWAWIHHGQAPATFTAAHPFFAPAPVPDPLFHSPAPAPAFPPDAPVFAAPSAGPEPAPASAPATTADADSSANTFAAPVPTPFLAAPAFLSGALAADAAVAATSVTAPTVIIPATSPVVFGSLPPSTAETAPPAGALRTPPESPVRPVAAPASARPSSLWDEEVPIKPLTPAPRRSRAHVSRWDDSPPPLPSSSATYDGSPLSAFGGAHATPLPDGVVEPLAL</sequence>
<dbReference type="Proteomes" id="UP000814033">
    <property type="component" value="Unassembled WGS sequence"/>
</dbReference>
<organism evidence="1 2">
    <name type="scientific">Auriscalpium vulgare</name>
    <dbReference type="NCBI Taxonomy" id="40419"/>
    <lineage>
        <taxon>Eukaryota</taxon>
        <taxon>Fungi</taxon>
        <taxon>Dikarya</taxon>
        <taxon>Basidiomycota</taxon>
        <taxon>Agaricomycotina</taxon>
        <taxon>Agaricomycetes</taxon>
        <taxon>Russulales</taxon>
        <taxon>Auriscalpiaceae</taxon>
        <taxon>Auriscalpium</taxon>
    </lineage>
</organism>
<evidence type="ECO:0000313" key="1">
    <source>
        <dbReference type="EMBL" id="KAI0039584.1"/>
    </source>
</evidence>
<comment type="caution">
    <text evidence="1">The sequence shown here is derived from an EMBL/GenBank/DDBJ whole genome shotgun (WGS) entry which is preliminary data.</text>
</comment>
<proteinExistence type="predicted"/>
<reference evidence="1" key="1">
    <citation type="submission" date="2021-02" db="EMBL/GenBank/DDBJ databases">
        <authorList>
            <consortium name="DOE Joint Genome Institute"/>
            <person name="Ahrendt S."/>
            <person name="Looney B.P."/>
            <person name="Miyauchi S."/>
            <person name="Morin E."/>
            <person name="Drula E."/>
            <person name="Courty P.E."/>
            <person name="Chicoki N."/>
            <person name="Fauchery L."/>
            <person name="Kohler A."/>
            <person name="Kuo A."/>
            <person name="Labutti K."/>
            <person name="Pangilinan J."/>
            <person name="Lipzen A."/>
            <person name="Riley R."/>
            <person name="Andreopoulos W."/>
            <person name="He G."/>
            <person name="Johnson J."/>
            <person name="Barry K.W."/>
            <person name="Grigoriev I.V."/>
            <person name="Nagy L."/>
            <person name="Hibbett D."/>
            <person name="Henrissat B."/>
            <person name="Matheny P.B."/>
            <person name="Labbe J."/>
            <person name="Martin F."/>
        </authorList>
    </citation>
    <scope>NUCLEOTIDE SEQUENCE</scope>
    <source>
        <strain evidence="1">FP105234-sp</strain>
    </source>
</reference>
<name>A0ACB8R694_9AGAM</name>
<accession>A0ACB8R694</accession>
<gene>
    <name evidence="1" type="ORF">FA95DRAFT_1612456</name>
</gene>
<reference evidence="1" key="2">
    <citation type="journal article" date="2022" name="New Phytol.">
        <title>Evolutionary transition to the ectomycorrhizal habit in the genomes of a hyperdiverse lineage of mushroom-forming fungi.</title>
        <authorList>
            <person name="Looney B."/>
            <person name="Miyauchi S."/>
            <person name="Morin E."/>
            <person name="Drula E."/>
            <person name="Courty P.E."/>
            <person name="Kohler A."/>
            <person name="Kuo A."/>
            <person name="LaButti K."/>
            <person name="Pangilinan J."/>
            <person name="Lipzen A."/>
            <person name="Riley R."/>
            <person name="Andreopoulos W."/>
            <person name="He G."/>
            <person name="Johnson J."/>
            <person name="Nolan M."/>
            <person name="Tritt A."/>
            <person name="Barry K.W."/>
            <person name="Grigoriev I.V."/>
            <person name="Nagy L.G."/>
            <person name="Hibbett D."/>
            <person name="Henrissat B."/>
            <person name="Matheny P.B."/>
            <person name="Labbe J."/>
            <person name="Martin F.M."/>
        </authorList>
    </citation>
    <scope>NUCLEOTIDE SEQUENCE</scope>
    <source>
        <strain evidence="1">FP105234-sp</strain>
    </source>
</reference>
<keyword evidence="2" id="KW-1185">Reference proteome</keyword>
<protein>
    <submittedName>
        <fullName evidence="1">Uncharacterized protein</fullName>
    </submittedName>
</protein>